<feature type="domain" description="PEGA" evidence="1">
    <location>
        <begin position="396"/>
        <end position="465"/>
    </location>
</feature>
<organism evidence="2">
    <name type="scientific">uncultured bacterium FPPS_57A9</name>
    <dbReference type="NCBI Taxonomy" id="1343847"/>
    <lineage>
        <taxon>Bacteria</taxon>
        <taxon>environmental samples</taxon>
    </lineage>
</organism>
<feature type="domain" description="PEGA" evidence="1">
    <location>
        <begin position="175"/>
        <end position="240"/>
    </location>
</feature>
<dbReference type="Gene3D" id="3.40.50.10610">
    <property type="entry name" value="ABC-type transport auxiliary lipoprotein component"/>
    <property type="match status" value="1"/>
</dbReference>
<sequence>MKKIFLILCISLSFAQNGKLAVSILDFKGEDVQQKVLRACYQQLETSLIESNRFIVIEKSQREELLKEQEFISSGVCDEACAVEIGEMVGAEYLMLGEIIGFGDLFQVNIKIISIEKGDVAEKVTDQISGGMRELLSGMETASREIVRRIASSGQSQNRNQEQGASSIVTEMTYGNLDISTMPSGANILLDGIEKNVTPQTIEKIETGPHNLVLVYPGYETLQKRVMIEEGKTIVISEYLVPKTGSLSILSSPIAAKVYLDEILKGETPLDMSELLVKDYMIRLELQDYETIESRITVQYNHNSTQKYDLNPLPGILSIITFPTEVDIQVGAERLGTNQAGMVTLSLSVGKHMLKLTKKGYEPTEKTVTITANDNQTLDISLTKIPAGVSSNPNMGFLTVNSFNHNAKVKISKVKATQSLPLEYFELKYGKYQLKAFAKGFESEKLSVNIERQKTAKIDITLTPKNRGKAFKYSALFPGGGQYYAGSKTKGLIFSITALSMGAILIEGVPSYYNENRWLDEYQENYQLASTADEIDATWQIYNQQVTTVNNAQTKLMIVSGTLISAWLSNMIDAYFFSGL</sequence>
<dbReference type="PANTHER" id="PTHR36194:SF1">
    <property type="entry name" value="S-LAYER-LIKE PROTEIN"/>
    <property type="match status" value="1"/>
</dbReference>
<accession>S4W5F6</accession>
<name>S4W5F6_9BACT</name>
<dbReference type="AlphaFoldDB" id="S4W5F6"/>
<evidence type="ECO:0000259" key="1">
    <source>
        <dbReference type="Pfam" id="PF08308"/>
    </source>
</evidence>
<feature type="domain" description="PEGA" evidence="1">
    <location>
        <begin position="316"/>
        <end position="384"/>
    </location>
</feature>
<dbReference type="Gene3D" id="2.60.40.1120">
    <property type="entry name" value="Carboxypeptidase-like, regulatory domain"/>
    <property type="match status" value="1"/>
</dbReference>
<proteinExistence type="predicted"/>
<protein>
    <recommendedName>
        <fullName evidence="1">PEGA domain-containing protein</fullName>
    </recommendedName>
</protein>
<dbReference type="PANTHER" id="PTHR36194">
    <property type="entry name" value="S-LAYER-LIKE PROTEIN"/>
    <property type="match status" value="1"/>
</dbReference>
<dbReference type="EMBL" id="KF170418">
    <property type="protein sequence ID" value="AGO87901.1"/>
    <property type="molecule type" value="Genomic_DNA"/>
</dbReference>
<dbReference type="Pfam" id="PF08308">
    <property type="entry name" value="PEGA"/>
    <property type="match status" value="4"/>
</dbReference>
<dbReference type="InterPro" id="IPR005534">
    <property type="entry name" value="Curli_assmbl/transp-comp_CsgG"/>
</dbReference>
<evidence type="ECO:0000313" key="2">
    <source>
        <dbReference type="EMBL" id="AGO87901.1"/>
    </source>
</evidence>
<dbReference type="GO" id="GO:0030288">
    <property type="term" value="C:outer membrane-bounded periplasmic space"/>
    <property type="evidence" value="ECO:0007669"/>
    <property type="project" value="InterPro"/>
</dbReference>
<feature type="domain" description="PEGA" evidence="1">
    <location>
        <begin position="245"/>
        <end position="311"/>
    </location>
</feature>
<dbReference type="InterPro" id="IPR013229">
    <property type="entry name" value="PEGA"/>
</dbReference>
<dbReference type="Pfam" id="PF03783">
    <property type="entry name" value="CsgG"/>
    <property type="match status" value="1"/>
</dbReference>
<reference evidence="2" key="1">
    <citation type="journal article" date="2014" name="ISME J.">
        <title>Genomic properties of Marine Group A bacteria indicate a role in the marine sulfur cycle.</title>
        <authorList>
            <person name="Wright J.J."/>
            <person name="Mewis K."/>
            <person name="Hanson N.W."/>
            <person name="Konwar K.M."/>
            <person name="Maas K.R."/>
            <person name="Hallam S.J."/>
        </authorList>
    </citation>
    <scope>NUCLEOTIDE SEQUENCE</scope>
</reference>